<dbReference type="GO" id="GO:0005509">
    <property type="term" value="F:calcium ion binding"/>
    <property type="evidence" value="ECO:0007669"/>
    <property type="project" value="InterPro"/>
</dbReference>
<dbReference type="SUPFAM" id="SSF56300">
    <property type="entry name" value="Metallo-dependent phosphatases"/>
    <property type="match status" value="1"/>
</dbReference>
<feature type="domain" description="EF-hand" evidence="4">
    <location>
        <begin position="265"/>
        <end position="300"/>
    </location>
</feature>
<dbReference type="GO" id="GO:0004722">
    <property type="term" value="F:protein serine/threonine phosphatase activity"/>
    <property type="evidence" value="ECO:0007669"/>
    <property type="project" value="UniProtKB-EC"/>
</dbReference>
<dbReference type="InterPro" id="IPR006186">
    <property type="entry name" value="Ser/Thr-sp_prot-phosphatase"/>
</dbReference>
<dbReference type="Pfam" id="PF00149">
    <property type="entry name" value="Metallophos"/>
    <property type="match status" value="1"/>
</dbReference>
<feature type="domain" description="EF-hand" evidence="4">
    <location>
        <begin position="223"/>
        <end position="258"/>
    </location>
</feature>
<keyword evidence="2" id="KW-0106">Calcium</keyword>
<evidence type="ECO:0000313" key="6">
    <source>
        <dbReference type="Proteomes" id="UP000887013"/>
    </source>
</evidence>
<dbReference type="InterPro" id="IPR004843">
    <property type="entry name" value="Calcineurin-like_PHP"/>
</dbReference>
<dbReference type="EMBL" id="BMAW01085360">
    <property type="protein sequence ID" value="GFU42619.1"/>
    <property type="molecule type" value="Genomic_DNA"/>
</dbReference>
<protein>
    <recommendedName>
        <fullName evidence="3">Serine/threonine-protein phosphatase</fullName>
        <ecNumber evidence="3">3.1.3.16</ecNumber>
    </recommendedName>
</protein>
<dbReference type="CDD" id="cd00144">
    <property type="entry name" value="MPP_PPP_family"/>
    <property type="match status" value="1"/>
</dbReference>
<dbReference type="GO" id="GO:0005634">
    <property type="term" value="C:nucleus"/>
    <property type="evidence" value="ECO:0007669"/>
    <property type="project" value="TreeGrafter"/>
</dbReference>
<dbReference type="PROSITE" id="PS00125">
    <property type="entry name" value="SER_THR_PHOSPHATASE"/>
    <property type="match status" value="1"/>
</dbReference>
<evidence type="ECO:0000313" key="5">
    <source>
        <dbReference type="EMBL" id="GFU42619.1"/>
    </source>
</evidence>
<reference evidence="5" key="1">
    <citation type="submission" date="2020-08" db="EMBL/GenBank/DDBJ databases">
        <title>Multicomponent nature underlies the extraordinary mechanical properties of spider dragline silk.</title>
        <authorList>
            <person name="Kono N."/>
            <person name="Nakamura H."/>
            <person name="Mori M."/>
            <person name="Yoshida Y."/>
            <person name="Ohtoshi R."/>
            <person name="Malay A.D."/>
            <person name="Moran D.A.P."/>
            <person name="Tomita M."/>
            <person name="Numata K."/>
            <person name="Arakawa K."/>
        </authorList>
    </citation>
    <scope>NUCLEOTIDE SEQUENCE</scope>
</reference>
<dbReference type="InterPro" id="IPR018247">
    <property type="entry name" value="EF_Hand_1_Ca_BS"/>
</dbReference>
<dbReference type="GO" id="GO:0005737">
    <property type="term" value="C:cytoplasm"/>
    <property type="evidence" value="ECO:0007669"/>
    <property type="project" value="TreeGrafter"/>
</dbReference>
<dbReference type="PANTHER" id="PTHR11668">
    <property type="entry name" value="SERINE/THREONINE PROTEIN PHOSPHATASE"/>
    <property type="match status" value="1"/>
</dbReference>
<dbReference type="Gene3D" id="1.10.238.10">
    <property type="entry name" value="EF-hand"/>
    <property type="match status" value="1"/>
</dbReference>
<evidence type="ECO:0000256" key="2">
    <source>
        <dbReference type="ARBA" id="ARBA00022837"/>
    </source>
</evidence>
<comment type="similarity">
    <text evidence="1 3">Belongs to the PPP phosphatase family.</text>
</comment>
<dbReference type="PANTHER" id="PTHR11668:SF496">
    <property type="entry name" value="SERINE_THREONINE-PROTEIN PHOSPHATASE"/>
    <property type="match status" value="1"/>
</dbReference>
<evidence type="ECO:0000259" key="4">
    <source>
        <dbReference type="PROSITE" id="PS50222"/>
    </source>
</evidence>
<keyword evidence="6" id="KW-1185">Reference proteome</keyword>
<name>A0A8X6US46_NEPPI</name>
<dbReference type="InterPro" id="IPR050341">
    <property type="entry name" value="PP1_catalytic_subunit"/>
</dbReference>
<dbReference type="SMART" id="SM00054">
    <property type="entry name" value="EFh"/>
    <property type="match status" value="2"/>
</dbReference>
<dbReference type="OrthoDB" id="6493488at2759"/>
<dbReference type="Gene3D" id="3.60.21.10">
    <property type="match status" value="1"/>
</dbReference>
<dbReference type="SUPFAM" id="SSF47473">
    <property type="entry name" value="EF-hand"/>
    <property type="match status" value="1"/>
</dbReference>
<dbReference type="EC" id="3.1.3.16" evidence="3"/>
<evidence type="ECO:0000256" key="1">
    <source>
        <dbReference type="ARBA" id="ARBA00008294"/>
    </source>
</evidence>
<keyword evidence="3" id="KW-0378">Hydrolase</keyword>
<dbReference type="PROSITE" id="PS00018">
    <property type="entry name" value="EF_HAND_1"/>
    <property type="match status" value="1"/>
</dbReference>
<gene>
    <name evidence="5" type="primary">ppa1</name>
    <name evidence="5" type="ORF">NPIL_493411</name>
</gene>
<organism evidence="5 6">
    <name type="scientific">Nephila pilipes</name>
    <name type="common">Giant wood spider</name>
    <name type="synonym">Nephila maculata</name>
    <dbReference type="NCBI Taxonomy" id="299642"/>
    <lineage>
        <taxon>Eukaryota</taxon>
        <taxon>Metazoa</taxon>
        <taxon>Ecdysozoa</taxon>
        <taxon>Arthropoda</taxon>
        <taxon>Chelicerata</taxon>
        <taxon>Arachnida</taxon>
        <taxon>Araneae</taxon>
        <taxon>Araneomorphae</taxon>
        <taxon>Entelegynae</taxon>
        <taxon>Araneoidea</taxon>
        <taxon>Nephilidae</taxon>
        <taxon>Nephila</taxon>
    </lineage>
</organism>
<dbReference type="SMART" id="SM00156">
    <property type="entry name" value="PP2Ac"/>
    <property type="match status" value="1"/>
</dbReference>
<dbReference type="InterPro" id="IPR002048">
    <property type="entry name" value="EF_hand_dom"/>
</dbReference>
<comment type="catalytic activity">
    <reaction evidence="3">
        <text>O-phospho-L-threonyl-[protein] + H2O = L-threonyl-[protein] + phosphate</text>
        <dbReference type="Rhea" id="RHEA:47004"/>
        <dbReference type="Rhea" id="RHEA-COMP:11060"/>
        <dbReference type="Rhea" id="RHEA-COMP:11605"/>
        <dbReference type="ChEBI" id="CHEBI:15377"/>
        <dbReference type="ChEBI" id="CHEBI:30013"/>
        <dbReference type="ChEBI" id="CHEBI:43474"/>
        <dbReference type="ChEBI" id="CHEBI:61977"/>
        <dbReference type="EC" id="3.1.3.16"/>
    </reaction>
</comment>
<proteinExistence type="inferred from homology"/>
<dbReference type="PROSITE" id="PS50222">
    <property type="entry name" value="EF_HAND_2"/>
    <property type="match status" value="2"/>
</dbReference>
<dbReference type="PRINTS" id="PR00114">
    <property type="entry name" value="STPHPHTASE"/>
</dbReference>
<dbReference type="InterPro" id="IPR029052">
    <property type="entry name" value="Metallo-depent_PP-like"/>
</dbReference>
<sequence length="789" mass="89472">MTDCSGYFEKFENLGKNLNDTVCVLVIRTVDKKIGLRNAENCGWWLPFKEVDSGKSWKNVAEDIVQGISQSYEIRGIIHMCRIQYHLNIPAATRVAFYAEVERLLENTYDISWFSASEIQILGKNDLRGLEPLILSKVLKQPHLPVAEYSEMKVNTSVINHVQEIDNAPKSGYENLVESAGFTVEAQKLVYHDFMCHVYPCETMNIIMFKKYLKSFNWWNDETLTKTYKQLFRAYDTNCVGHLTFKDVLYGLAAMNQTTPHGGAPAEMRCRYIFRYYDSNSDGALENSEFRSMISDINAMKEIVMDDEALDKAVEEHAKTFQLQSKMKLVLTNFLQTVGQLKFRGTSNLFRSPESVLYAIYNKRGLTVQARIENSVPNKRLRENSPDDVIEKLNGAMFEKKYDLATHSVKVRRSGALVGVNSLWDMEGTAALSKSVKFSSKLRIERVSSVDSFNLQSQANEMLQGLSYFEHCIKRDPSSNRTPKEAFSWGTTDREALGRCLINICHTAYDIISKEDRLLHVSSPAYVLGDIHGNFSDLVCFEKTLWRMGPLLTPASFLFLGDYVDRGQHGVEVIAYLFSQKILAPEKFFLLRGNHEVRQVQQMFTFYRECLTKFGDWFGNEVWNAINDCFDVMPLAAVVDGMVFCAHGGIPPPWYGGGLINVINEIPKPLPNPEKESPLAWELMWNDPINTESVSTPIEDKPDAMGFLPNMKRGTAHVFTSEALENFLTTNGLSHVIRAHEVQQAGFKVQLNGKLLTVFSSSKYCGGSNEAACILADRLKLRTIRLDTS</sequence>
<evidence type="ECO:0000256" key="3">
    <source>
        <dbReference type="RuleBase" id="RU004273"/>
    </source>
</evidence>
<comment type="caution">
    <text evidence="5">The sequence shown here is derived from an EMBL/GenBank/DDBJ whole genome shotgun (WGS) entry which is preliminary data.</text>
</comment>
<dbReference type="InterPro" id="IPR011992">
    <property type="entry name" value="EF-hand-dom_pair"/>
</dbReference>
<accession>A0A8X6US46</accession>
<dbReference type="AlphaFoldDB" id="A0A8X6US46"/>
<dbReference type="Proteomes" id="UP000887013">
    <property type="component" value="Unassembled WGS sequence"/>
</dbReference>